<proteinExistence type="predicted"/>
<evidence type="ECO:0000256" key="1">
    <source>
        <dbReference type="SAM" id="Phobius"/>
    </source>
</evidence>
<feature type="transmembrane region" description="Helical" evidence="1">
    <location>
        <begin position="46"/>
        <end position="67"/>
    </location>
</feature>
<protein>
    <recommendedName>
        <fullName evidence="2">DUF4220 domain-containing protein</fullName>
    </recommendedName>
</protein>
<feature type="transmembrane region" description="Helical" evidence="1">
    <location>
        <begin position="13"/>
        <end position="34"/>
    </location>
</feature>
<feature type="domain" description="DUF4220" evidence="2">
    <location>
        <begin position="49"/>
        <end position="127"/>
    </location>
</feature>
<gene>
    <name evidence="3" type="ORF">URODEC1_LOCUS61099</name>
</gene>
<keyword evidence="1" id="KW-0812">Transmembrane</keyword>
<keyword evidence="1" id="KW-0472">Membrane</keyword>
<organism evidence="3 4">
    <name type="scientific">Urochloa decumbens</name>
    <dbReference type="NCBI Taxonomy" id="240449"/>
    <lineage>
        <taxon>Eukaryota</taxon>
        <taxon>Viridiplantae</taxon>
        <taxon>Streptophyta</taxon>
        <taxon>Embryophyta</taxon>
        <taxon>Tracheophyta</taxon>
        <taxon>Spermatophyta</taxon>
        <taxon>Magnoliopsida</taxon>
        <taxon>Liliopsida</taxon>
        <taxon>Poales</taxon>
        <taxon>Poaceae</taxon>
        <taxon>PACMAD clade</taxon>
        <taxon>Panicoideae</taxon>
        <taxon>Panicodae</taxon>
        <taxon>Paniceae</taxon>
        <taxon>Melinidinae</taxon>
        <taxon>Urochloa</taxon>
    </lineage>
</organism>
<evidence type="ECO:0000313" key="3">
    <source>
        <dbReference type="EMBL" id="CAL4992448.1"/>
    </source>
</evidence>
<reference evidence="3" key="1">
    <citation type="submission" date="2024-10" db="EMBL/GenBank/DDBJ databases">
        <authorList>
            <person name="Ryan C."/>
        </authorList>
    </citation>
    <scope>NUCLEOTIDE SEQUENCE [LARGE SCALE GENOMIC DNA]</scope>
</reference>
<dbReference type="PANTHER" id="PTHR31325">
    <property type="entry name" value="OS01G0798800 PROTEIN-RELATED"/>
    <property type="match status" value="1"/>
</dbReference>
<dbReference type="Pfam" id="PF04578">
    <property type="entry name" value="DUF594"/>
    <property type="match status" value="1"/>
</dbReference>
<keyword evidence="1" id="KW-1133">Transmembrane helix</keyword>
<dbReference type="Pfam" id="PF13968">
    <property type="entry name" value="DUF4220"/>
    <property type="match status" value="1"/>
</dbReference>
<keyword evidence="4" id="KW-1185">Reference proteome</keyword>
<dbReference type="Proteomes" id="UP001497457">
    <property type="component" value="Chromosome 24b"/>
</dbReference>
<accession>A0ABC9B847</accession>
<dbReference type="InterPro" id="IPR007658">
    <property type="entry name" value="DUF594"/>
</dbReference>
<evidence type="ECO:0000313" key="4">
    <source>
        <dbReference type="Proteomes" id="UP001497457"/>
    </source>
</evidence>
<name>A0ABC9B847_9POAL</name>
<evidence type="ECO:0000259" key="2">
    <source>
        <dbReference type="Pfam" id="PF13968"/>
    </source>
</evidence>
<dbReference type="InterPro" id="IPR025315">
    <property type="entry name" value="DUF4220"/>
</dbReference>
<dbReference type="AlphaFoldDB" id="A0ABC9B847"/>
<dbReference type="EMBL" id="OZ075134">
    <property type="protein sequence ID" value="CAL4992448.1"/>
    <property type="molecule type" value="Genomic_DNA"/>
</dbReference>
<sequence>MDFSEAVQWWEEWQLRVLVLTSLFIQYFLFLTAALRKHRIPAWFRFLIWLAYIGSDAVAIYALAILYNRQKKQEQVPLLTPSRSTDLQMLWTQILLLHLGGQSGITAYNIEDNELWRRHVLTAVSQWTLDREGLLDSLGWSLGRPFDESVLLWHLATDFCFHSMAMDSPPAAQEAARRSREMSNYMVYLLFVNPEMLMPGARRSLFRAAYNELEGMTPNENKPPLGEKEIAQNIIRMVKDKEGPSVVVQAWEIAQELMNNPVLQGEDKGKMWRVIQGVWVEMLCFSAGRCRGYLHAKSLGKGGEYLSYVWLLLSYMGMETLAEKMQRTELQEGIHEGGIGTRNRWASGATSSDNIV</sequence>